<dbReference type="AlphaFoldDB" id="A0AAU6PJ58"/>
<accession>A0AAU6PJ58</accession>
<gene>
    <name evidence="1" type="ORF">Ctma_1521</name>
</gene>
<sequence length="68" mass="7767">MQTIQFHTTIKDNIVNIPKRYANLIGKNADVIINYDLPEQGNDNLAFSNASANSISEWRDETEDNVWV</sequence>
<reference evidence="1" key="1">
    <citation type="submission" date="2023-10" db="EMBL/GenBank/DDBJ databases">
        <title>The first scallop-associated chemosynthetic bacterial symbiont.</title>
        <authorList>
            <person name="Lin Y.-T."/>
            <person name="Sun J."/>
            <person name="Ip J.C.-H."/>
            <person name="He X."/>
            <person name="Gao Z.-M."/>
            <person name="Perez M."/>
            <person name="Xu T."/>
            <person name="Qian P.-Y."/>
            <person name="Qiu J.-W."/>
        </authorList>
    </citation>
    <scope>NUCLEOTIDE SEQUENCE</scope>
    <source>
        <strain evidence="1">Gill1</strain>
    </source>
</reference>
<proteinExistence type="predicted"/>
<evidence type="ECO:0000313" key="1">
    <source>
        <dbReference type="EMBL" id="WXU00789.1"/>
    </source>
</evidence>
<protein>
    <submittedName>
        <fullName evidence="1">Uncharacterized protein</fullName>
    </submittedName>
</protein>
<organism evidence="1">
    <name type="scientific">Catillopecten margaritatus gill symbiont</name>
    <dbReference type="NCBI Taxonomy" id="3083288"/>
    <lineage>
        <taxon>Bacteria</taxon>
        <taxon>Pseudomonadati</taxon>
        <taxon>Pseudomonadota</taxon>
        <taxon>Gammaproteobacteria</taxon>
        <taxon>sulfur-oxidizing symbionts</taxon>
    </lineage>
</organism>
<name>A0AAU6PJ58_9GAMM</name>
<dbReference type="EMBL" id="CP138327">
    <property type="protein sequence ID" value="WXU00789.1"/>
    <property type="molecule type" value="Genomic_DNA"/>
</dbReference>